<organism evidence="2 4">
    <name type="scientific">Didymodactylos carnosus</name>
    <dbReference type="NCBI Taxonomy" id="1234261"/>
    <lineage>
        <taxon>Eukaryota</taxon>
        <taxon>Metazoa</taxon>
        <taxon>Spiralia</taxon>
        <taxon>Gnathifera</taxon>
        <taxon>Rotifera</taxon>
        <taxon>Eurotatoria</taxon>
        <taxon>Bdelloidea</taxon>
        <taxon>Philodinida</taxon>
        <taxon>Philodinidae</taxon>
        <taxon>Didymodactylos</taxon>
    </lineage>
</organism>
<feature type="compositionally biased region" description="Acidic residues" evidence="1">
    <location>
        <begin position="108"/>
        <end position="119"/>
    </location>
</feature>
<keyword evidence="4" id="KW-1185">Reference proteome</keyword>
<reference evidence="2" key="1">
    <citation type="submission" date="2021-02" db="EMBL/GenBank/DDBJ databases">
        <authorList>
            <person name="Nowell W R."/>
        </authorList>
    </citation>
    <scope>NUCLEOTIDE SEQUENCE</scope>
</reference>
<dbReference type="EMBL" id="CAJOBC010003193">
    <property type="protein sequence ID" value="CAF3771500.1"/>
    <property type="molecule type" value="Genomic_DNA"/>
</dbReference>
<name>A0A814GSP4_9BILA</name>
<feature type="compositionally biased region" description="Basic and acidic residues" evidence="1">
    <location>
        <begin position="12"/>
        <end position="25"/>
    </location>
</feature>
<dbReference type="AlphaFoldDB" id="A0A814GSP4"/>
<feature type="compositionally biased region" description="Low complexity" evidence="1">
    <location>
        <begin position="37"/>
        <end position="47"/>
    </location>
</feature>
<feature type="region of interest" description="Disordered" evidence="1">
    <location>
        <begin position="99"/>
        <end position="134"/>
    </location>
</feature>
<proteinExistence type="predicted"/>
<evidence type="ECO:0000313" key="2">
    <source>
        <dbReference type="EMBL" id="CAF1000132.1"/>
    </source>
</evidence>
<dbReference type="EMBL" id="CAJNOQ010003194">
    <property type="protein sequence ID" value="CAF1000132.1"/>
    <property type="molecule type" value="Genomic_DNA"/>
</dbReference>
<gene>
    <name evidence="2" type="ORF">GPM918_LOCUS13709</name>
    <name evidence="3" type="ORF">SRO942_LOCUS13706</name>
</gene>
<accession>A0A814GSP4</accession>
<comment type="caution">
    <text evidence="2">The sequence shown here is derived from an EMBL/GenBank/DDBJ whole genome shotgun (WGS) entry which is preliminary data.</text>
</comment>
<feature type="region of interest" description="Disordered" evidence="1">
    <location>
        <begin position="1"/>
        <end position="68"/>
    </location>
</feature>
<dbReference type="Proteomes" id="UP000681722">
    <property type="component" value="Unassembled WGS sequence"/>
</dbReference>
<evidence type="ECO:0000256" key="1">
    <source>
        <dbReference type="SAM" id="MobiDB-lite"/>
    </source>
</evidence>
<sequence>MKRRKKKPIRSLYERMTSELKNLKQEEEETVRPLRRTSSTSSSSSSSAITVLPTPSSPMKHNAGRRKVHVTELQKGTIRLTFHLLLKDRVYPTLENLWSTPLAQQPELENEMIDSDDDNSNDKMQSDSNDDADG</sequence>
<evidence type="ECO:0000313" key="3">
    <source>
        <dbReference type="EMBL" id="CAF3771500.1"/>
    </source>
</evidence>
<evidence type="ECO:0000313" key="4">
    <source>
        <dbReference type="Proteomes" id="UP000663829"/>
    </source>
</evidence>
<protein>
    <submittedName>
        <fullName evidence="2">Uncharacterized protein</fullName>
    </submittedName>
</protein>
<dbReference type="Proteomes" id="UP000663829">
    <property type="component" value="Unassembled WGS sequence"/>
</dbReference>